<dbReference type="Gene3D" id="2.60.40.10">
    <property type="entry name" value="Immunoglobulins"/>
    <property type="match status" value="5"/>
</dbReference>
<reference evidence="7" key="1">
    <citation type="submission" date="2025-08" db="UniProtKB">
        <authorList>
            <consortium name="RefSeq"/>
        </authorList>
    </citation>
    <scope>IDENTIFICATION</scope>
</reference>
<dbReference type="SMART" id="SM00408">
    <property type="entry name" value="IGc2"/>
    <property type="match status" value="5"/>
</dbReference>
<feature type="transmembrane region" description="Helical" evidence="4">
    <location>
        <begin position="559"/>
        <end position="582"/>
    </location>
</feature>
<evidence type="ECO:0000256" key="4">
    <source>
        <dbReference type="SAM" id="Phobius"/>
    </source>
</evidence>
<protein>
    <submittedName>
        <fullName evidence="7">Fc receptor-like protein 4</fullName>
    </submittedName>
</protein>
<name>A0A3Q0FV90_ALLSI</name>
<feature type="domain" description="Ig-like" evidence="5">
    <location>
        <begin position="186"/>
        <end position="238"/>
    </location>
</feature>
<dbReference type="InterPro" id="IPR003598">
    <property type="entry name" value="Ig_sub2"/>
</dbReference>
<dbReference type="Pfam" id="PF13927">
    <property type="entry name" value="Ig_3"/>
    <property type="match status" value="2"/>
</dbReference>
<dbReference type="STRING" id="38654.A0A3Q0FV90"/>
<dbReference type="Pfam" id="PF13895">
    <property type="entry name" value="Ig_2"/>
    <property type="match status" value="3"/>
</dbReference>
<evidence type="ECO:0000256" key="1">
    <source>
        <dbReference type="ARBA" id="ARBA00022729"/>
    </source>
</evidence>
<dbReference type="PROSITE" id="PS50835">
    <property type="entry name" value="IG_LIKE"/>
    <property type="match status" value="5"/>
</dbReference>
<evidence type="ECO:0000256" key="2">
    <source>
        <dbReference type="ARBA" id="ARBA00023157"/>
    </source>
</evidence>
<dbReference type="InterPro" id="IPR036179">
    <property type="entry name" value="Ig-like_dom_sf"/>
</dbReference>
<keyword evidence="4" id="KW-0812">Transmembrane</keyword>
<keyword evidence="2" id="KW-1015">Disulfide bond</keyword>
<organism evidence="6 7">
    <name type="scientific">Alligator sinensis</name>
    <name type="common">Chinese alligator</name>
    <dbReference type="NCBI Taxonomy" id="38654"/>
    <lineage>
        <taxon>Eukaryota</taxon>
        <taxon>Metazoa</taxon>
        <taxon>Chordata</taxon>
        <taxon>Craniata</taxon>
        <taxon>Vertebrata</taxon>
        <taxon>Euteleostomi</taxon>
        <taxon>Archelosauria</taxon>
        <taxon>Archosauria</taxon>
        <taxon>Crocodylia</taxon>
        <taxon>Alligatoridae</taxon>
        <taxon>Alligatorinae</taxon>
        <taxon>Alligator</taxon>
    </lineage>
</organism>
<gene>
    <name evidence="7" type="primary">LOC102385494</name>
</gene>
<keyword evidence="6" id="KW-1185">Reference proteome</keyword>
<dbReference type="InterPro" id="IPR007110">
    <property type="entry name" value="Ig-like_dom"/>
</dbReference>
<dbReference type="InterPro" id="IPR013783">
    <property type="entry name" value="Ig-like_fold"/>
</dbReference>
<dbReference type="PANTHER" id="PTHR11481">
    <property type="entry name" value="IMMUNOGLOBULIN FC RECEPTOR"/>
    <property type="match status" value="1"/>
</dbReference>
<evidence type="ECO:0000313" key="7">
    <source>
        <dbReference type="RefSeq" id="XP_025051172.1"/>
    </source>
</evidence>
<evidence type="ECO:0000256" key="3">
    <source>
        <dbReference type="SAM" id="MobiDB-lite"/>
    </source>
</evidence>
<dbReference type="SMART" id="SM00409">
    <property type="entry name" value="IG"/>
    <property type="match status" value="5"/>
</dbReference>
<accession>A0A3Q0FV90</accession>
<dbReference type="GeneID" id="102385494"/>
<dbReference type="InParanoid" id="A0A3Q0FV90"/>
<feature type="region of interest" description="Disordered" evidence="3">
    <location>
        <begin position="680"/>
        <end position="706"/>
    </location>
</feature>
<dbReference type="RefSeq" id="XP_025051172.1">
    <property type="nucleotide sequence ID" value="XM_025195387.1"/>
</dbReference>
<sequence>MWSLLPVCPGLTARTLSWQVMGPESAPRAQGQKRALWAASLTSWREQAIGLPWAASGLPSALRETQTSPASMLCLVIFAAHALGLAAAAQKAVLTLNPPWSTVFRGESVTLSCKGSRPPGSTPTSWCLEGYSWISTETNLQIKAAQMEDAGKYQCKTSDSTWSDHIELTVSSGWLILQAPHYAVFEGDRLLLRCRVWRGGEVSGMRYYRDGADITPRPVQPSYTIDQAKTTDSGTYRCEGEVLSGSLYFIRYSNEVLVLVQELFSTPELRVAGSAEAREESPLTLRCVTQPKPWTSDLQLQYSFYKSSTIVRGPESSPVHHIPAASLADSGPYFCVVQTVTSSVRKQSPEQGIKVKRVPVSGVTLGVQPRKGQVVAGERLVLSCSVAAGTGPLAFSWHREGSGLALRTETLRSRRMDYEIPAAMERDAGEYYCAASNGHDPVLSPRVTVTVWVPVTGANIIRDKPELVLTVGESLNLSCSVQVGTDPAFRWLHNAQELDVASGLGLLSPVGHVLYVESVQLGHAGNYQCIASNQFSLERVFQASSKILAITVREDASTWVAVGVTVTLLCLAGATVAAVVCVRHQQKAGEICFSAWWRSTPGPVQQEPPAHGLLPPATLGSSELELEYANVCPQEQGSRDVIYSIVSIQKRSGAKPTGTSQMDNGHLVTYAVLCSPKPSWDSATKVRASEGGDQSKSDIYETITHL</sequence>
<dbReference type="Proteomes" id="UP000189705">
    <property type="component" value="Unplaced"/>
</dbReference>
<keyword evidence="1" id="KW-0732">Signal</keyword>
<dbReference type="InterPro" id="IPR003599">
    <property type="entry name" value="Ig_sub"/>
</dbReference>
<keyword evidence="4" id="KW-0472">Membrane</keyword>
<feature type="domain" description="Ig-like" evidence="5">
    <location>
        <begin position="92"/>
        <end position="171"/>
    </location>
</feature>
<proteinExistence type="predicted"/>
<dbReference type="PANTHER" id="PTHR11481:SF64">
    <property type="entry name" value="FC RECEPTOR-LIKE PROTEIN 4"/>
    <property type="match status" value="1"/>
</dbReference>
<dbReference type="InterPro" id="IPR050488">
    <property type="entry name" value="Ig_Fc_receptor"/>
</dbReference>
<feature type="compositionally biased region" description="Basic and acidic residues" evidence="3">
    <location>
        <begin position="687"/>
        <end position="699"/>
    </location>
</feature>
<dbReference type="GO" id="GO:0009897">
    <property type="term" value="C:external side of plasma membrane"/>
    <property type="evidence" value="ECO:0007669"/>
    <property type="project" value="TreeGrafter"/>
</dbReference>
<evidence type="ECO:0000259" key="5">
    <source>
        <dbReference type="PROSITE" id="PS50835"/>
    </source>
</evidence>
<keyword evidence="4" id="KW-1133">Transmembrane helix</keyword>
<evidence type="ECO:0000313" key="6">
    <source>
        <dbReference type="Proteomes" id="UP000189705"/>
    </source>
</evidence>
<dbReference type="SUPFAM" id="SSF48726">
    <property type="entry name" value="Immunoglobulin"/>
    <property type="match status" value="5"/>
</dbReference>
<dbReference type="AlphaFoldDB" id="A0A3Q0FV90"/>
<feature type="domain" description="Ig-like" evidence="5">
    <location>
        <begin position="359"/>
        <end position="450"/>
    </location>
</feature>
<feature type="domain" description="Ig-like" evidence="5">
    <location>
        <begin position="267"/>
        <end position="345"/>
    </location>
</feature>
<dbReference type="KEGG" id="asn:102385494"/>
<feature type="domain" description="Ig-like" evidence="5">
    <location>
        <begin position="454"/>
        <end position="549"/>
    </location>
</feature>